<dbReference type="EMBL" id="SBII01000013">
    <property type="protein sequence ID" value="RWW92156.1"/>
    <property type="molecule type" value="Genomic_DNA"/>
</dbReference>
<evidence type="ECO:0000313" key="2">
    <source>
        <dbReference type="EMBL" id="RWW92156.1"/>
    </source>
</evidence>
<evidence type="ECO:0000313" key="3">
    <source>
        <dbReference type="Proteomes" id="UP000287527"/>
    </source>
</evidence>
<sequence length="487" mass="52738">MRKIKLQRCLNSLLLFITFYSFGQVTTTISDLKVSDMASTGITFNSNPTVTAKFDVNLLTYNGVPGNILGNIHVYIKKSASSEPSEVDWSPITFSVYYPPNTSSGTYTNRTPFTVELIKSAFFASGGVLYAEYKNNNGQKYKSAEILINGGAQSPPGPGILGTLDISGITYTGTGNLMSGDILYILDDLSTLDIKLKYSRTLLAGQSCSGVWILESVNNSAGLDRKHIGSVAGDSCMSDGSTTTGNFSVSLDKSFFNSGGVIRLEFVHTSADKHWRSQAIGVKIIKLTDNLIYNPNSRLTEIEVIIGQIGNISGIDATAQSGQEVLPVTYAWYSRSTSAGEWQLISGATSVNLAIPVSNSVEIIRRAYFKEVYSQSNVMKFIAVSPPLTPPDIGNTICCDQTVPNGAPVSLILGSTTHSARVLSYRWQSSRDSVMWTDITGSNQKNYTPEPLGPRSSGVYYRRVVETSLGASYSNYIRISSDSPGRD</sequence>
<keyword evidence="1" id="KW-0732">Signal</keyword>
<comment type="caution">
    <text evidence="2">The sequence shown here is derived from an EMBL/GenBank/DDBJ whole genome shotgun (WGS) entry which is preliminary data.</text>
</comment>
<evidence type="ECO:0000256" key="1">
    <source>
        <dbReference type="SAM" id="SignalP"/>
    </source>
</evidence>
<protein>
    <recommendedName>
        <fullName evidence="4">Gliding motility-associated C-terminal domain-containing protein</fullName>
    </recommendedName>
</protein>
<reference evidence="2 3" key="1">
    <citation type="submission" date="2019-01" db="EMBL/GenBank/DDBJ databases">
        <title>Flavobacterium sp. nov.,isolated from freshwater.</title>
        <authorList>
            <person name="Zhang R."/>
            <person name="Du Z.-J."/>
        </authorList>
    </citation>
    <scope>NUCLEOTIDE SEQUENCE [LARGE SCALE GENOMIC DNA]</scope>
    <source>
        <strain evidence="2 3">1E403</strain>
    </source>
</reference>
<dbReference type="AlphaFoldDB" id="A0A444GMB1"/>
<organism evidence="2 3">
    <name type="scientific">Flavobacterium cerinum</name>
    <dbReference type="NCBI Taxonomy" id="2502784"/>
    <lineage>
        <taxon>Bacteria</taxon>
        <taxon>Pseudomonadati</taxon>
        <taxon>Bacteroidota</taxon>
        <taxon>Flavobacteriia</taxon>
        <taxon>Flavobacteriales</taxon>
        <taxon>Flavobacteriaceae</taxon>
        <taxon>Flavobacterium</taxon>
    </lineage>
</organism>
<accession>A0A444GMB1</accession>
<dbReference type="OrthoDB" id="1345775at2"/>
<gene>
    <name evidence="2" type="ORF">EPI11_16145</name>
</gene>
<dbReference type="RefSeq" id="WP_128391021.1">
    <property type="nucleotide sequence ID" value="NZ_SBII01000013.1"/>
</dbReference>
<dbReference type="Proteomes" id="UP000287527">
    <property type="component" value="Unassembled WGS sequence"/>
</dbReference>
<proteinExistence type="predicted"/>
<feature type="signal peptide" evidence="1">
    <location>
        <begin position="1"/>
        <end position="23"/>
    </location>
</feature>
<keyword evidence="3" id="KW-1185">Reference proteome</keyword>
<name>A0A444GMB1_9FLAO</name>
<feature type="chain" id="PRO_5019407632" description="Gliding motility-associated C-terminal domain-containing protein" evidence="1">
    <location>
        <begin position="24"/>
        <end position="487"/>
    </location>
</feature>
<evidence type="ECO:0008006" key="4">
    <source>
        <dbReference type="Google" id="ProtNLM"/>
    </source>
</evidence>